<proteinExistence type="inferred from homology"/>
<dbReference type="Proteomes" id="UP000001401">
    <property type="component" value="Chromosome"/>
</dbReference>
<keyword evidence="4" id="KW-0418">Kinase</keyword>
<comment type="similarity">
    <text evidence="1">Belongs to the four-carbon acid sugar kinase family.</text>
</comment>
<evidence type="ECO:0000256" key="1">
    <source>
        <dbReference type="ARBA" id="ARBA00005715"/>
    </source>
</evidence>
<dbReference type="RefSeq" id="WP_013489748.1">
    <property type="nucleotide sequence ID" value="NC_014829.1"/>
</dbReference>
<dbReference type="InterPro" id="IPR042213">
    <property type="entry name" value="NBD_C_sf"/>
</dbReference>
<dbReference type="OrthoDB" id="9778478at2"/>
<keyword evidence="2" id="KW-0808">Transferase</keyword>
<feature type="domain" description="Four-carbon acid sugar kinase nucleotide binding" evidence="8">
    <location>
        <begin position="241"/>
        <end position="413"/>
    </location>
</feature>
<dbReference type="STRING" id="649639.Bcell_3175"/>
<evidence type="ECO:0000313" key="10">
    <source>
        <dbReference type="Proteomes" id="UP000001401"/>
    </source>
</evidence>
<dbReference type="KEGG" id="bco:Bcell_3175"/>
<dbReference type="Gene3D" id="3.40.980.20">
    <property type="entry name" value="Four-carbon acid sugar kinase, nucleotide binding domain"/>
    <property type="match status" value="1"/>
</dbReference>
<keyword evidence="3" id="KW-0547">Nucleotide-binding</keyword>
<evidence type="ECO:0000256" key="3">
    <source>
        <dbReference type="ARBA" id="ARBA00022741"/>
    </source>
</evidence>
<dbReference type="InterPro" id="IPR037051">
    <property type="entry name" value="4-carb_acid_sugar_kinase_N_sf"/>
</dbReference>
<organism evidence="9 10">
    <name type="scientific">Evansella cellulosilytica (strain ATCC 21833 / DSM 2522 / FERM P-1141 / JCM 9156 / N-4)</name>
    <name type="common">Bacillus cellulosilyticus</name>
    <dbReference type="NCBI Taxonomy" id="649639"/>
    <lineage>
        <taxon>Bacteria</taxon>
        <taxon>Bacillati</taxon>
        <taxon>Bacillota</taxon>
        <taxon>Bacilli</taxon>
        <taxon>Bacillales</taxon>
        <taxon>Bacillaceae</taxon>
        <taxon>Evansella</taxon>
    </lineage>
</organism>
<protein>
    <submittedName>
        <fullName evidence="9">Type III effector Hrp-dependent outer domain protein</fullName>
    </submittedName>
</protein>
<dbReference type="Pfam" id="PF17042">
    <property type="entry name" value="NBD_C"/>
    <property type="match status" value="1"/>
</dbReference>
<dbReference type="eggNOG" id="COG3395">
    <property type="taxonomic scope" value="Bacteria"/>
</dbReference>
<evidence type="ECO:0000256" key="4">
    <source>
        <dbReference type="ARBA" id="ARBA00022777"/>
    </source>
</evidence>
<keyword evidence="5" id="KW-0067">ATP-binding</keyword>
<keyword evidence="6" id="KW-0119">Carbohydrate metabolism</keyword>
<name>E6U0H2_EVAC2</name>
<dbReference type="HOGENOM" id="CLU_029424_0_1_9"/>
<sequence length="426" mass="46771">MKIGVIADDLTGANGTGVRLTQFGFSSATIVKDAQIPTREHFEALILDTDSRYCERTIAKQRVEEKMELLANWEATLYSKRIDSTLRGNIGVELDTMLDKHGKDTVAIVVPAFPDSRRIVKEDILYVNNIPLHKTGVAQDPLHPITQSHVSTLLSQQTVNSVASIPLYDNVDQLKQGLVRLFYQGKKVITCDAVSNNDITRIAKAMALIHEFNIISVDPGPLTAQYAYETRNLQSEKHQLLVTIGSSTKTSSEQLSYLLNKTDAHPIYVDPNNLVGSKIAWKREVNTAILQAESLQEHSLILVTTHGQDHEVLDLASIAKEQKVSVTTLAKQITDALAHISYSLLCNENFSFKGVFTSGGDVTASLCSISSASGIELIDEVLPLAAYGRLIEGTFNKMPIVTKGGLVGDETALLQCIHFLKKKTMI</sequence>
<dbReference type="Gene3D" id="3.40.50.10840">
    <property type="entry name" value="Putative sugar-binding, N-terminal domain"/>
    <property type="match status" value="1"/>
</dbReference>
<evidence type="ECO:0000256" key="5">
    <source>
        <dbReference type="ARBA" id="ARBA00022840"/>
    </source>
</evidence>
<accession>E6U0H2</accession>
<dbReference type="InterPro" id="IPR031475">
    <property type="entry name" value="NBD_C"/>
</dbReference>
<dbReference type="InterPro" id="IPR010737">
    <property type="entry name" value="4-carb_acid_sugar_kinase_N"/>
</dbReference>
<evidence type="ECO:0000259" key="8">
    <source>
        <dbReference type="Pfam" id="PF17042"/>
    </source>
</evidence>
<dbReference type="GO" id="GO:0005524">
    <property type="term" value="F:ATP binding"/>
    <property type="evidence" value="ECO:0007669"/>
    <property type="project" value="UniProtKB-KW"/>
</dbReference>
<reference evidence="9 10" key="1">
    <citation type="submission" date="2010-12" db="EMBL/GenBank/DDBJ databases">
        <title>Complete sequence of Bacillus cellulosilyticus DSM 2522.</title>
        <authorList>
            <consortium name="US DOE Joint Genome Institute"/>
            <person name="Lucas S."/>
            <person name="Copeland A."/>
            <person name="Lapidus A."/>
            <person name="Cheng J.-F."/>
            <person name="Bruce D."/>
            <person name="Goodwin L."/>
            <person name="Pitluck S."/>
            <person name="Chertkov O."/>
            <person name="Detter J.C."/>
            <person name="Han C."/>
            <person name="Tapia R."/>
            <person name="Land M."/>
            <person name="Hauser L."/>
            <person name="Jeffries C."/>
            <person name="Kyrpides N."/>
            <person name="Ivanova N."/>
            <person name="Mikhailova N."/>
            <person name="Brumm P."/>
            <person name="Mead D."/>
            <person name="Woyke T."/>
        </authorList>
    </citation>
    <scope>NUCLEOTIDE SEQUENCE [LARGE SCALE GENOMIC DNA]</scope>
    <source>
        <strain evidence="10">ATCC 21833 / DSM 2522 / FERM P-1141 / JCM 9156 / N-4</strain>
    </source>
</reference>
<feature type="domain" description="Four-carbon acid sugar kinase N-terminal" evidence="7">
    <location>
        <begin position="3"/>
        <end position="225"/>
    </location>
</feature>
<gene>
    <name evidence="9" type="ordered locus">Bcell_3175</name>
</gene>
<evidence type="ECO:0000259" key="7">
    <source>
        <dbReference type="Pfam" id="PF07005"/>
    </source>
</evidence>
<dbReference type="SUPFAM" id="SSF142764">
    <property type="entry name" value="YgbK-like"/>
    <property type="match status" value="1"/>
</dbReference>
<dbReference type="AlphaFoldDB" id="E6U0H2"/>
<evidence type="ECO:0000313" key="9">
    <source>
        <dbReference type="EMBL" id="ADU31417.1"/>
    </source>
</evidence>
<dbReference type="GO" id="GO:0016301">
    <property type="term" value="F:kinase activity"/>
    <property type="evidence" value="ECO:0007669"/>
    <property type="project" value="UniProtKB-KW"/>
</dbReference>
<dbReference type="Pfam" id="PF07005">
    <property type="entry name" value="SBD_N"/>
    <property type="match status" value="1"/>
</dbReference>
<dbReference type="EMBL" id="CP002394">
    <property type="protein sequence ID" value="ADU31417.1"/>
    <property type="molecule type" value="Genomic_DNA"/>
</dbReference>
<evidence type="ECO:0000256" key="2">
    <source>
        <dbReference type="ARBA" id="ARBA00022679"/>
    </source>
</evidence>
<keyword evidence="10" id="KW-1185">Reference proteome</keyword>
<evidence type="ECO:0000256" key="6">
    <source>
        <dbReference type="ARBA" id="ARBA00023277"/>
    </source>
</evidence>